<keyword evidence="2" id="KW-0001">2Fe-2S</keyword>
<evidence type="ECO:0000256" key="1">
    <source>
        <dbReference type="ARBA" id="ARBA00001962"/>
    </source>
</evidence>
<evidence type="ECO:0000256" key="5">
    <source>
        <dbReference type="ARBA" id="ARBA00023004"/>
    </source>
</evidence>
<dbReference type="OrthoDB" id="7456916at2"/>
<evidence type="ECO:0000256" key="2">
    <source>
        <dbReference type="ARBA" id="ARBA00022714"/>
    </source>
</evidence>
<dbReference type="InterPro" id="IPR015879">
    <property type="entry name" value="Ring_hydroxy_dOase_asu_C_dom"/>
</dbReference>
<keyword evidence="6" id="KW-0411">Iron-sulfur</keyword>
<evidence type="ECO:0000313" key="9">
    <source>
        <dbReference type="Proteomes" id="UP000248311"/>
    </source>
</evidence>
<dbReference type="SUPFAM" id="SSF50022">
    <property type="entry name" value="ISP domain"/>
    <property type="match status" value="1"/>
</dbReference>
<keyword evidence="4" id="KW-0560">Oxidoreductase</keyword>
<comment type="cofactor">
    <cofactor evidence="1">
        <name>Fe cation</name>
        <dbReference type="ChEBI" id="CHEBI:24875"/>
    </cofactor>
</comment>
<evidence type="ECO:0000256" key="4">
    <source>
        <dbReference type="ARBA" id="ARBA00023002"/>
    </source>
</evidence>
<dbReference type="GO" id="GO:0016491">
    <property type="term" value="F:oxidoreductase activity"/>
    <property type="evidence" value="ECO:0007669"/>
    <property type="project" value="UniProtKB-KW"/>
</dbReference>
<dbReference type="Gene3D" id="2.102.10.10">
    <property type="entry name" value="Rieske [2Fe-2S] iron-sulphur domain"/>
    <property type="match status" value="1"/>
</dbReference>
<dbReference type="PANTHER" id="PTHR43756">
    <property type="entry name" value="CHOLINE MONOOXYGENASE, CHLOROPLASTIC"/>
    <property type="match status" value="1"/>
</dbReference>
<dbReference type="InterPro" id="IPR001663">
    <property type="entry name" value="Rng_hydr_dOase-A"/>
</dbReference>
<gene>
    <name evidence="8" type="ORF">DFP88_102912</name>
</gene>
<dbReference type="Pfam" id="PF00848">
    <property type="entry name" value="Ring_hydroxyl_A"/>
    <property type="match status" value="1"/>
</dbReference>
<dbReference type="CDD" id="cd03469">
    <property type="entry name" value="Rieske_RO_Alpha_N"/>
    <property type="match status" value="1"/>
</dbReference>
<name>A0A318SUP2_9RHOB</name>
<dbReference type="PANTHER" id="PTHR43756:SF5">
    <property type="entry name" value="CHOLINE MONOOXYGENASE, CHLOROPLASTIC"/>
    <property type="match status" value="1"/>
</dbReference>
<feature type="domain" description="Rieske" evidence="7">
    <location>
        <begin position="41"/>
        <end position="147"/>
    </location>
</feature>
<keyword evidence="9" id="KW-1185">Reference proteome</keyword>
<dbReference type="EMBL" id="QJTE01000002">
    <property type="protein sequence ID" value="PYE85105.1"/>
    <property type="molecule type" value="Genomic_DNA"/>
</dbReference>
<evidence type="ECO:0000256" key="6">
    <source>
        <dbReference type="ARBA" id="ARBA00023014"/>
    </source>
</evidence>
<evidence type="ECO:0000313" key="8">
    <source>
        <dbReference type="EMBL" id="PYE85105.1"/>
    </source>
</evidence>
<dbReference type="GO" id="GO:0051537">
    <property type="term" value="F:2 iron, 2 sulfur cluster binding"/>
    <property type="evidence" value="ECO:0007669"/>
    <property type="project" value="UniProtKB-KW"/>
</dbReference>
<dbReference type="Pfam" id="PF00355">
    <property type="entry name" value="Rieske"/>
    <property type="match status" value="1"/>
</dbReference>
<evidence type="ECO:0000256" key="3">
    <source>
        <dbReference type="ARBA" id="ARBA00022723"/>
    </source>
</evidence>
<dbReference type="GO" id="GO:0005506">
    <property type="term" value="F:iron ion binding"/>
    <property type="evidence" value="ECO:0007669"/>
    <property type="project" value="InterPro"/>
</dbReference>
<proteinExistence type="predicted"/>
<dbReference type="AlphaFoldDB" id="A0A318SUP2"/>
<dbReference type="PROSITE" id="PS51296">
    <property type="entry name" value="RIESKE"/>
    <property type="match status" value="1"/>
</dbReference>
<dbReference type="Gene3D" id="3.90.380.10">
    <property type="entry name" value="Naphthalene 1,2-dioxygenase Alpha Subunit, Chain A, domain 1"/>
    <property type="match status" value="1"/>
</dbReference>
<dbReference type="InterPro" id="IPR036922">
    <property type="entry name" value="Rieske_2Fe-2S_sf"/>
</dbReference>
<dbReference type="PRINTS" id="PR00090">
    <property type="entry name" value="RNGDIOXGNASE"/>
</dbReference>
<dbReference type="InterPro" id="IPR017941">
    <property type="entry name" value="Rieske_2Fe-2S"/>
</dbReference>
<reference evidence="8 9" key="1">
    <citation type="submission" date="2018-06" db="EMBL/GenBank/DDBJ databases">
        <title>Genomic Encyclopedia of Type Strains, Phase III (KMG-III): the genomes of soil and plant-associated and newly described type strains.</title>
        <authorList>
            <person name="Whitman W."/>
        </authorList>
    </citation>
    <scope>NUCLEOTIDE SEQUENCE [LARGE SCALE GENOMIC DNA]</scope>
    <source>
        <strain evidence="8 9">CECT 9025</strain>
    </source>
</reference>
<dbReference type="Proteomes" id="UP000248311">
    <property type="component" value="Unassembled WGS sequence"/>
</dbReference>
<keyword evidence="3" id="KW-0479">Metal-binding</keyword>
<dbReference type="CDD" id="cd08884">
    <property type="entry name" value="RHO_alpha_C_GbcA-like"/>
    <property type="match status" value="1"/>
</dbReference>
<keyword evidence="5" id="KW-0408">Iron</keyword>
<organism evidence="8 9">
    <name type="scientific">Pseudoroseicyclus aestuarii</name>
    <dbReference type="NCBI Taxonomy" id="1795041"/>
    <lineage>
        <taxon>Bacteria</taxon>
        <taxon>Pseudomonadati</taxon>
        <taxon>Pseudomonadota</taxon>
        <taxon>Alphaproteobacteria</taxon>
        <taxon>Rhodobacterales</taxon>
        <taxon>Paracoccaceae</taxon>
        <taxon>Pseudoroseicyclus</taxon>
    </lineage>
</organism>
<sequence length="410" mass="46049">MPTDIQTLLSRRIPGHALEQPFYGDEAIFRQDLEAIWYRDWLFTAPSCELPKTGAYVTYQVGDYRVVIVRGADGVIRAFHNTCRHRGSVICKAAKGVAPKLVCPYHQWTYELDGRLLWARDMGPDFDASAHGLKPVHCREMSGLIYICLADVPPDFDEFAALAQPYLAPHNLAEAKIAHESTIVEEGNWKLVWENNRECYHCGGNHPGLCRTYPDDPSVTGIGEGGEMPPALAAHFDHWEGAGLRSRFHLSEDGAYRLARMPLKPGAKSYTMDGEIAVQRRLAGLPSDEAGVLMQFLYPSTWNHHLADHSIVFRVTPIGPRQTEVSTKWLVHEDAVEGRDYDLKRLTEVWIGTNDEDRRVVEDNQQGIDSPAYEPGPYSAVQESGVIQFTDWYCRTMTERLAPQAALAAE</sequence>
<dbReference type="SUPFAM" id="SSF55961">
    <property type="entry name" value="Bet v1-like"/>
    <property type="match status" value="1"/>
</dbReference>
<protein>
    <submittedName>
        <fullName evidence="8">Rieske 2Fe-2S family protein</fullName>
    </submittedName>
</protein>
<accession>A0A318SUP2</accession>
<comment type="caution">
    <text evidence="8">The sequence shown here is derived from an EMBL/GenBank/DDBJ whole genome shotgun (WGS) entry which is preliminary data.</text>
</comment>
<evidence type="ECO:0000259" key="7">
    <source>
        <dbReference type="PROSITE" id="PS51296"/>
    </source>
</evidence>
<dbReference type="RefSeq" id="WP_110814124.1">
    <property type="nucleotide sequence ID" value="NZ_QJTE01000002.1"/>
</dbReference>